<sequence>MPLSADDAWLLIDAALQNMKSCQLLSVRQQRRVLHAVGTLNASPREVAHPHQLCSPSRQKRRKFYDFLRTVLHTCGPHGVLVAAIGLTQTIVSGMTNDHRNALCEILASHKDWQLPDSPHLQSFVVQLRALRSACGMFWYLKFNDHTDRELQVTQGKGNSGHPPSGPSASLHVGGSDMDQTVDGQEIHDTTRHFPPSMKGTRHIMWVGIPGGPQTIKHNPYLHVPVCFKDLEIFEETNSPFQALSKAVVDNLRAKLGPWFLEYDNDKSRNVAFIHQSVLMMLFAAHLSGATIEFYNWETDEEAFMHKALASDNDQMLIFISDTSCDENVESIYRVAHYLEAVRANVRVYPKRSEWSWCQQKVGDVRTLDDVARVSNTWRPQTCFGVGECLLTQPQGGQMVLKRSHSCAGREVKVVAMTNRDKLLCKAPVAGQTAKRMRRGRYQGARLHKFLYFHQEYVPTFRSTGEFRVWVCGGRVVCAFRTKDDDNSPGKPMALRQLDMDDYSDFNWYSSDKGARRRIHDELLQFVIDTDRRIRRLRDDKFDSVQIGARYDCGISPDHRFYVNELTRFTNADTFSGLLAPPHDQIIGPLAKMIAQKLLT</sequence>
<gene>
    <name evidence="2" type="ORF">Purlil1_13506</name>
</gene>
<organism evidence="2 3">
    <name type="scientific">Purpureocillium lilacinum</name>
    <name type="common">Paecilomyces lilacinus</name>
    <dbReference type="NCBI Taxonomy" id="33203"/>
    <lineage>
        <taxon>Eukaryota</taxon>
        <taxon>Fungi</taxon>
        <taxon>Dikarya</taxon>
        <taxon>Ascomycota</taxon>
        <taxon>Pezizomycotina</taxon>
        <taxon>Sordariomycetes</taxon>
        <taxon>Hypocreomycetidae</taxon>
        <taxon>Hypocreales</taxon>
        <taxon>Ophiocordycipitaceae</taxon>
        <taxon>Purpureocillium</taxon>
    </lineage>
</organism>
<feature type="region of interest" description="Disordered" evidence="1">
    <location>
        <begin position="152"/>
        <end position="182"/>
    </location>
</feature>
<evidence type="ECO:0000256" key="1">
    <source>
        <dbReference type="SAM" id="MobiDB-lite"/>
    </source>
</evidence>
<dbReference type="EMBL" id="JAWRVI010000234">
    <property type="protein sequence ID" value="KAK4071119.1"/>
    <property type="molecule type" value="Genomic_DNA"/>
</dbReference>
<dbReference type="Proteomes" id="UP001287286">
    <property type="component" value="Unassembled WGS sequence"/>
</dbReference>
<evidence type="ECO:0000313" key="2">
    <source>
        <dbReference type="EMBL" id="KAK4071119.1"/>
    </source>
</evidence>
<proteinExistence type="predicted"/>
<evidence type="ECO:0000313" key="3">
    <source>
        <dbReference type="Proteomes" id="UP001287286"/>
    </source>
</evidence>
<keyword evidence="3" id="KW-1185">Reference proteome</keyword>
<accession>A0ABR0BE68</accession>
<name>A0ABR0BE68_PURLI</name>
<comment type="caution">
    <text evidence="2">The sequence shown here is derived from an EMBL/GenBank/DDBJ whole genome shotgun (WGS) entry which is preliminary data.</text>
</comment>
<protein>
    <submittedName>
        <fullName evidence="2">Uncharacterized protein</fullName>
    </submittedName>
</protein>
<reference evidence="2 3" key="1">
    <citation type="journal article" date="2024" name="Microbiol. Resour. Announc.">
        <title>Genome annotations for the ascomycete fungi Trichoderma harzianum, Trichoderma aggressivum, and Purpureocillium lilacinum.</title>
        <authorList>
            <person name="Beijen E.P.W."/>
            <person name="Ohm R.A."/>
        </authorList>
    </citation>
    <scope>NUCLEOTIDE SEQUENCE [LARGE SCALE GENOMIC DNA]</scope>
    <source>
        <strain evidence="2 3">CBS 150709</strain>
    </source>
</reference>